<dbReference type="Pfam" id="PF13350">
    <property type="entry name" value="Y_phosphatase3"/>
    <property type="match status" value="1"/>
</dbReference>
<dbReference type="InterPro" id="IPR000387">
    <property type="entry name" value="Tyr_Pase_dom"/>
</dbReference>
<proteinExistence type="inferred from homology"/>
<dbReference type="Proteomes" id="UP001595693">
    <property type="component" value="Unassembled WGS sequence"/>
</dbReference>
<feature type="domain" description="Tyrosine specific protein phosphatases" evidence="2">
    <location>
        <begin position="129"/>
        <end position="191"/>
    </location>
</feature>
<comment type="similarity">
    <text evidence="1">Belongs to the protein-tyrosine phosphatase family.</text>
</comment>
<name>A0ABV8D9J4_9BURK</name>
<dbReference type="Gene3D" id="3.90.190.10">
    <property type="entry name" value="Protein tyrosine phosphatase superfamily"/>
    <property type="match status" value="1"/>
</dbReference>
<evidence type="ECO:0000259" key="2">
    <source>
        <dbReference type="PROSITE" id="PS50056"/>
    </source>
</evidence>
<sequence>MQQEQAPTRSLPLAGATNFRDLGGYTGQGGRPVKWRRIFRSDHLAALTPEDQALLAQLGVARAVDFRGKAESAAYAYALPGIAYHPLAIEPTVVQRALDLQRTGRQLTAQDAVGLMQDTYRGFVHDNAPRFAELFKLLLASDTPTVFHCTAGKDRTGFAAALILLTLGVPRDVVMHDYLLTNTLYQRPPGMGSHAPEEVLAVLWRVQEEFLDAALHKVDTEFGGLQPYLVDVLGVDAAAQTELAGRYLQAAV</sequence>
<dbReference type="PROSITE" id="PS50056">
    <property type="entry name" value="TYR_PHOSPHATASE_2"/>
    <property type="match status" value="1"/>
</dbReference>
<dbReference type="InterPro" id="IPR016130">
    <property type="entry name" value="Tyr_Pase_AS"/>
</dbReference>
<gene>
    <name evidence="3" type="ORF">ACFOW3_10970</name>
</gene>
<dbReference type="EMBL" id="JBHSAJ010000029">
    <property type="protein sequence ID" value="MFC3935144.1"/>
    <property type="molecule type" value="Genomic_DNA"/>
</dbReference>
<dbReference type="RefSeq" id="WP_377807457.1">
    <property type="nucleotide sequence ID" value="NZ_JBHSAJ010000029.1"/>
</dbReference>
<protein>
    <submittedName>
        <fullName evidence="3">Tyrosine-protein phosphatase</fullName>
        <ecNumber evidence="3">3.1.3.48</ecNumber>
    </submittedName>
</protein>
<dbReference type="PANTHER" id="PTHR31126">
    <property type="entry name" value="TYROSINE-PROTEIN PHOSPHATASE"/>
    <property type="match status" value="1"/>
</dbReference>
<dbReference type="GO" id="GO:0004725">
    <property type="term" value="F:protein tyrosine phosphatase activity"/>
    <property type="evidence" value="ECO:0007669"/>
    <property type="project" value="UniProtKB-EC"/>
</dbReference>
<dbReference type="PANTHER" id="PTHR31126:SF1">
    <property type="entry name" value="TYROSINE SPECIFIC PROTEIN PHOSPHATASES DOMAIN-CONTAINING PROTEIN"/>
    <property type="match status" value="1"/>
</dbReference>
<organism evidence="3 4">
    <name type="scientific">Acidovorax facilis</name>
    <dbReference type="NCBI Taxonomy" id="12917"/>
    <lineage>
        <taxon>Bacteria</taxon>
        <taxon>Pseudomonadati</taxon>
        <taxon>Pseudomonadota</taxon>
        <taxon>Betaproteobacteria</taxon>
        <taxon>Burkholderiales</taxon>
        <taxon>Comamonadaceae</taxon>
        <taxon>Acidovorax</taxon>
    </lineage>
</organism>
<keyword evidence="4" id="KW-1185">Reference proteome</keyword>
<reference evidence="4" key="1">
    <citation type="journal article" date="2019" name="Int. J. Syst. Evol. Microbiol.">
        <title>The Global Catalogue of Microorganisms (GCM) 10K type strain sequencing project: providing services to taxonomists for standard genome sequencing and annotation.</title>
        <authorList>
            <consortium name="The Broad Institute Genomics Platform"/>
            <consortium name="The Broad Institute Genome Sequencing Center for Infectious Disease"/>
            <person name="Wu L."/>
            <person name="Ma J."/>
        </authorList>
    </citation>
    <scope>NUCLEOTIDE SEQUENCE [LARGE SCALE GENOMIC DNA]</scope>
    <source>
        <strain evidence="4">CCUG 2113</strain>
    </source>
</reference>
<evidence type="ECO:0000313" key="4">
    <source>
        <dbReference type="Proteomes" id="UP001595693"/>
    </source>
</evidence>
<dbReference type="InterPro" id="IPR029021">
    <property type="entry name" value="Prot-tyrosine_phosphatase-like"/>
</dbReference>
<evidence type="ECO:0000256" key="1">
    <source>
        <dbReference type="ARBA" id="ARBA00009580"/>
    </source>
</evidence>
<accession>A0ABV8D9J4</accession>
<keyword evidence="3" id="KW-0378">Hydrolase</keyword>
<comment type="caution">
    <text evidence="3">The sequence shown here is derived from an EMBL/GenBank/DDBJ whole genome shotgun (WGS) entry which is preliminary data.</text>
</comment>
<dbReference type="SUPFAM" id="SSF52799">
    <property type="entry name" value="(Phosphotyrosine protein) phosphatases II"/>
    <property type="match status" value="1"/>
</dbReference>
<dbReference type="PROSITE" id="PS00383">
    <property type="entry name" value="TYR_PHOSPHATASE_1"/>
    <property type="match status" value="1"/>
</dbReference>
<dbReference type="EC" id="3.1.3.48" evidence="3"/>
<evidence type="ECO:0000313" key="3">
    <source>
        <dbReference type="EMBL" id="MFC3935144.1"/>
    </source>
</evidence>
<dbReference type="InterPro" id="IPR026893">
    <property type="entry name" value="Tyr/Ser_Pase_IphP-type"/>
</dbReference>